<feature type="transmembrane region" description="Helical" evidence="6">
    <location>
        <begin position="186"/>
        <end position="208"/>
    </location>
</feature>
<dbReference type="Pfam" id="PF07690">
    <property type="entry name" value="MFS_1"/>
    <property type="match status" value="1"/>
</dbReference>
<dbReference type="GO" id="GO:0005886">
    <property type="term" value="C:plasma membrane"/>
    <property type="evidence" value="ECO:0007669"/>
    <property type="project" value="UniProtKB-SubCell"/>
</dbReference>
<feature type="transmembrane region" description="Helical" evidence="6">
    <location>
        <begin position="67"/>
        <end position="89"/>
    </location>
</feature>
<dbReference type="PANTHER" id="PTHR23513:SF6">
    <property type="entry name" value="MAJOR FACILITATOR SUPERFAMILY ASSOCIATED DOMAIN-CONTAINING PROTEIN"/>
    <property type="match status" value="1"/>
</dbReference>
<evidence type="ECO:0000256" key="6">
    <source>
        <dbReference type="SAM" id="Phobius"/>
    </source>
</evidence>
<keyword evidence="5 6" id="KW-0472">Membrane</keyword>
<evidence type="ECO:0000256" key="4">
    <source>
        <dbReference type="ARBA" id="ARBA00022989"/>
    </source>
</evidence>
<dbReference type="InterPro" id="IPR036259">
    <property type="entry name" value="MFS_trans_sf"/>
</dbReference>
<dbReference type="AlphaFoldDB" id="A0AAJ0B8D7"/>
<evidence type="ECO:0000256" key="5">
    <source>
        <dbReference type="ARBA" id="ARBA00023136"/>
    </source>
</evidence>
<keyword evidence="2" id="KW-1003">Cell membrane</keyword>
<keyword evidence="4 6" id="KW-1133">Transmembrane helix</keyword>
<feature type="transmembrane region" description="Helical" evidence="6">
    <location>
        <begin position="147"/>
        <end position="165"/>
    </location>
</feature>
<evidence type="ECO:0000256" key="1">
    <source>
        <dbReference type="ARBA" id="ARBA00004651"/>
    </source>
</evidence>
<accession>A0AAJ0B8D7</accession>
<gene>
    <name evidence="7" type="ORF">QBC47DRAFT_306205</name>
</gene>
<feature type="transmembrane region" description="Helical" evidence="6">
    <location>
        <begin position="21"/>
        <end position="47"/>
    </location>
</feature>
<evidence type="ECO:0000256" key="2">
    <source>
        <dbReference type="ARBA" id="ARBA00022475"/>
    </source>
</evidence>
<feature type="transmembrane region" description="Helical" evidence="6">
    <location>
        <begin position="214"/>
        <end position="235"/>
    </location>
</feature>
<dbReference type="InterPro" id="IPR011701">
    <property type="entry name" value="MFS"/>
</dbReference>
<evidence type="ECO:0000313" key="8">
    <source>
        <dbReference type="Proteomes" id="UP001239445"/>
    </source>
</evidence>
<dbReference type="PANTHER" id="PTHR23513">
    <property type="entry name" value="INTEGRAL MEMBRANE EFFLUX PROTEIN-RELATED"/>
    <property type="match status" value="1"/>
</dbReference>
<dbReference type="EMBL" id="MU839840">
    <property type="protein sequence ID" value="KAK1752047.1"/>
    <property type="molecule type" value="Genomic_DNA"/>
</dbReference>
<feature type="transmembrane region" description="Helical" evidence="6">
    <location>
        <begin position="376"/>
        <end position="400"/>
    </location>
</feature>
<evidence type="ECO:0000256" key="3">
    <source>
        <dbReference type="ARBA" id="ARBA00022692"/>
    </source>
</evidence>
<keyword evidence="8" id="KW-1185">Reference proteome</keyword>
<reference evidence="7" key="1">
    <citation type="submission" date="2023-06" db="EMBL/GenBank/DDBJ databases">
        <title>Genome-scale phylogeny and comparative genomics of the fungal order Sordariales.</title>
        <authorList>
            <consortium name="Lawrence Berkeley National Laboratory"/>
            <person name="Hensen N."/>
            <person name="Bonometti L."/>
            <person name="Westerberg I."/>
            <person name="Brannstrom I.O."/>
            <person name="Guillou S."/>
            <person name="Cros-Aarteil S."/>
            <person name="Calhoun S."/>
            <person name="Haridas S."/>
            <person name="Kuo A."/>
            <person name="Mondo S."/>
            <person name="Pangilinan J."/>
            <person name="Riley R."/>
            <person name="Labutti K."/>
            <person name="Andreopoulos B."/>
            <person name="Lipzen A."/>
            <person name="Chen C."/>
            <person name="Yanf M."/>
            <person name="Daum C."/>
            <person name="Ng V."/>
            <person name="Clum A."/>
            <person name="Steindorff A."/>
            <person name="Ohm R."/>
            <person name="Martin F."/>
            <person name="Silar P."/>
            <person name="Natvig D."/>
            <person name="Lalanne C."/>
            <person name="Gautier V."/>
            <person name="Ament-Velasquez S.L."/>
            <person name="Kruys A."/>
            <person name="Hutchinson M.I."/>
            <person name="Powell A.J."/>
            <person name="Barry K."/>
            <person name="Miller A.N."/>
            <person name="Grigoriev I.V."/>
            <person name="Debuchy R."/>
            <person name="Gladieux P."/>
            <person name="Thoren M.H."/>
            <person name="Johannesson H."/>
        </authorList>
    </citation>
    <scope>NUCLEOTIDE SEQUENCE</scope>
    <source>
        <strain evidence="7">PSN4</strain>
    </source>
</reference>
<comment type="caution">
    <text evidence="7">The sequence shown here is derived from an EMBL/GenBank/DDBJ whole genome shotgun (WGS) entry which is preliminary data.</text>
</comment>
<sequence>MGKIEFIEGLRSFTAQERRNIIIYVAGIMMYKFGLEAFNGSIVALATNRYDYESIQDHTPSRTFERVGLLTGLNQACQCIGSILIAPLVKRYPTKNVISAAVAIFGLCSALLLILDAATGGTFMPVAYRTNHPKNEWSYYGKYNTDAIIPLYCISGVAYGMVELIRRTIPRDIVGGDVQKLRRMDAIVHIFYEVTGTAGAFVTGLVIIPTLGNNMAFIITPVCFGIAAIIWFFITELGFHRNKKAGAKKGPVYWKAAFKSLSLFGESIWVGAKILFSSRKFIWLVPGYAVALYAHRYLENSIAPQIARRYMGESAWAQIMVGGSNLGELLGAASVFLFTNVVHTPVPWLRLDALMLLIVWYIPFWRPPVGDVSQAWIVAATFAPISFGWAAGDVSLGAYIQASLTRLESKNRNVSSLGAVMAFLYSFYIVTYAILSTVLGRYLDAMYNKSGGNNGGSIREGLVYTVGVQFTLVCVLVLAASFVPRGAWAFNPRMVSDEDLTADPPVTNADVDADDASDIRDLTLKHEYQASEVESEGMEQKRTREML</sequence>
<organism evidence="7 8">
    <name type="scientific">Echria macrotheca</name>
    <dbReference type="NCBI Taxonomy" id="438768"/>
    <lineage>
        <taxon>Eukaryota</taxon>
        <taxon>Fungi</taxon>
        <taxon>Dikarya</taxon>
        <taxon>Ascomycota</taxon>
        <taxon>Pezizomycotina</taxon>
        <taxon>Sordariomycetes</taxon>
        <taxon>Sordariomycetidae</taxon>
        <taxon>Sordariales</taxon>
        <taxon>Schizotheciaceae</taxon>
        <taxon>Echria</taxon>
    </lineage>
</organism>
<dbReference type="Proteomes" id="UP001239445">
    <property type="component" value="Unassembled WGS sequence"/>
</dbReference>
<feature type="transmembrane region" description="Helical" evidence="6">
    <location>
        <begin position="348"/>
        <end position="364"/>
    </location>
</feature>
<protein>
    <submittedName>
        <fullName evidence="7">Major facilitator superfamily domain-containing protein</fullName>
    </submittedName>
</protein>
<dbReference type="SUPFAM" id="SSF103473">
    <property type="entry name" value="MFS general substrate transporter"/>
    <property type="match status" value="1"/>
</dbReference>
<dbReference type="Gene3D" id="1.20.1250.20">
    <property type="entry name" value="MFS general substrate transporter like domains"/>
    <property type="match status" value="1"/>
</dbReference>
<keyword evidence="3 6" id="KW-0812">Transmembrane</keyword>
<dbReference type="GO" id="GO:0022857">
    <property type="term" value="F:transmembrane transporter activity"/>
    <property type="evidence" value="ECO:0007669"/>
    <property type="project" value="InterPro"/>
</dbReference>
<feature type="transmembrane region" description="Helical" evidence="6">
    <location>
        <begin position="420"/>
        <end position="440"/>
    </location>
</feature>
<proteinExistence type="predicted"/>
<feature type="transmembrane region" description="Helical" evidence="6">
    <location>
        <begin position="101"/>
        <end position="127"/>
    </location>
</feature>
<feature type="transmembrane region" description="Helical" evidence="6">
    <location>
        <begin position="461"/>
        <end position="483"/>
    </location>
</feature>
<name>A0AAJ0B8D7_9PEZI</name>
<comment type="subcellular location">
    <subcellularLocation>
        <location evidence="1">Cell membrane</location>
        <topology evidence="1">Multi-pass membrane protein</topology>
    </subcellularLocation>
</comment>
<evidence type="ECO:0000313" key="7">
    <source>
        <dbReference type="EMBL" id="KAK1752047.1"/>
    </source>
</evidence>